<evidence type="ECO:0000256" key="1">
    <source>
        <dbReference type="SAM" id="Phobius"/>
    </source>
</evidence>
<feature type="transmembrane region" description="Helical" evidence="1">
    <location>
        <begin position="118"/>
        <end position="138"/>
    </location>
</feature>
<evidence type="ECO:0000313" key="3">
    <source>
        <dbReference type="EMBL" id="CAH1421227.1"/>
    </source>
</evidence>
<name>A0AAU9M3G0_9ASTR</name>
<dbReference type="InterPro" id="IPR009637">
    <property type="entry name" value="GPR107/GPR108-like"/>
</dbReference>
<reference evidence="3 4" key="1">
    <citation type="submission" date="2022-01" db="EMBL/GenBank/DDBJ databases">
        <authorList>
            <person name="Xiong W."/>
            <person name="Schranz E."/>
        </authorList>
    </citation>
    <scope>NUCLEOTIDE SEQUENCE [LARGE SCALE GENOMIC DNA]</scope>
</reference>
<protein>
    <submittedName>
        <fullName evidence="3">Uncharacterized protein</fullName>
    </submittedName>
</protein>
<keyword evidence="4" id="KW-1185">Reference proteome</keyword>
<organism evidence="3 4">
    <name type="scientific">Lactuca virosa</name>
    <dbReference type="NCBI Taxonomy" id="75947"/>
    <lineage>
        <taxon>Eukaryota</taxon>
        <taxon>Viridiplantae</taxon>
        <taxon>Streptophyta</taxon>
        <taxon>Embryophyta</taxon>
        <taxon>Tracheophyta</taxon>
        <taxon>Spermatophyta</taxon>
        <taxon>Magnoliopsida</taxon>
        <taxon>eudicotyledons</taxon>
        <taxon>Gunneridae</taxon>
        <taxon>Pentapetalae</taxon>
        <taxon>asterids</taxon>
        <taxon>campanulids</taxon>
        <taxon>Asterales</taxon>
        <taxon>Asteraceae</taxon>
        <taxon>Cichorioideae</taxon>
        <taxon>Cichorieae</taxon>
        <taxon>Lactucinae</taxon>
        <taxon>Lactuca</taxon>
    </lineage>
</organism>
<dbReference type="GO" id="GO:0016020">
    <property type="term" value="C:membrane"/>
    <property type="evidence" value="ECO:0007669"/>
    <property type="project" value="InterPro"/>
</dbReference>
<keyword evidence="2" id="KW-0732">Signal</keyword>
<keyword evidence="1" id="KW-0472">Membrane</keyword>
<feature type="signal peptide" evidence="2">
    <location>
        <begin position="1"/>
        <end position="24"/>
    </location>
</feature>
<accession>A0AAU9M3G0</accession>
<evidence type="ECO:0000256" key="2">
    <source>
        <dbReference type="SAM" id="SignalP"/>
    </source>
</evidence>
<dbReference type="GO" id="GO:0005794">
    <property type="term" value="C:Golgi apparatus"/>
    <property type="evidence" value="ECO:0007669"/>
    <property type="project" value="TreeGrafter"/>
</dbReference>
<dbReference type="EMBL" id="CAKMRJ010001112">
    <property type="protein sequence ID" value="CAH1421227.1"/>
    <property type="molecule type" value="Genomic_DNA"/>
</dbReference>
<gene>
    <name evidence="3" type="ORF">LVIROSA_LOCUS8640</name>
</gene>
<sequence length="201" mass="22629">MRVLAKRFTVVLILFFIISASTTAEMESPAIQSNNLAPSLSVHSSNKMCSLYSIFFENCLPQLASVYFVFSIVYLWFLVYWTLVCFEVTAKFRRIHLLMAGLILTKALNLIYEAANVTVLIDLIACGAIIIPLTSSIVSMNTGGMRDKSFQKLDVLRNFYAIVMLYFVFMTLVGPARKNGRTGLNAIDAQELLFLLIMINR</sequence>
<feature type="chain" id="PRO_5043695336" evidence="2">
    <location>
        <begin position="25"/>
        <end position="201"/>
    </location>
</feature>
<dbReference type="AlphaFoldDB" id="A0AAU9M3G0"/>
<comment type="caution">
    <text evidence="3">The sequence shown here is derived from an EMBL/GenBank/DDBJ whole genome shotgun (WGS) entry which is preliminary data.</text>
</comment>
<dbReference type="PANTHER" id="PTHR21229">
    <property type="entry name" value="LUNG SEVEN TRANSMEMBRANE RECEPTOR"/>
    <property type="match status" value="1"/>
</dbReference>
<keyword evidence="1" id="KW-1133">Transmembrane helix</keyword>
<dbReference type="PANTHER" id="PTHR21229:SF2">
    <property type="entry name" value="RE59932P"/>
    <property type="match status" value="1"/>
</dbReference>
<evidence type="ECO:0000313" key="4">
    <source>
        <dbReference type="Proteomes" id="UP001157418"/>
    </source>
</evidence>
<proteinExistence type="predicted"/>
<keyword evidence="1" id="KW-0812">Transmembrane</keyword>
<dbReference type="Proteomes" id="UP001157418">
    <property type="component" value="Unassembled WGS sequence"/>
</dbReference>
<feature type="transmembrane region" description="Helical" evidence="1">
    <location>
        <begin position="64"/>
        <end position="83"/>
    </location>
</feature>
<feature type="transmembrane region" description="Helical" evidence="1">
    <location>
        <begin position="159"/>
        <end position="176"/>
    </location>
</feature>
<feature type="transmembrane region" description="Helical" evidence="1">
    <location>
        <begin position="95"/>
        <end position="112"/>
    </location>
</feature>